<evidence type="ECO:0000256" key="2">
    <source>
        <dbReference type="ARBA" id="ARBA00022748"/>
    </source>
</evidence>
<dbReference type="PROSITE" id="PS51352">
    <property type="entry name" value="THIOREDOXIN_2"/>
    <property type="match status" value="1"/>
</dbReference>
<protein>
    <submittedName>
        <fullName evidence="6">Redoxin family protein</fullName>
    </submittedName>
</protein>
<dbReference type="CDD" id="cd02966">
    <property type="entry name" value="TlpA_like_family"/>
    <property type="match status" value="1"/>
</dbReference>
<keyword evidence="3" id="KW-1015">Disulfide bond</keyword>
<sequence>MRSDIIQFDRTTSPVRLSSFKGKYILLHFWASWCKISREDVPFFKHLQQRFRDKNFEIISIALDTERSQWLQAIDEDGADWVQLSDLRYWSNQAAGEFGIRALPANVLMDTDGEVITRNLEPEQLDKILEQLTNEYYHQPSLMHA</sequence>
<dbReference type="InterPro" id="IPR013766">
    <property type="entry name" value="Thioredoxin_domain"/>
</dbReference>
<dbReference type="RefSeq" id="WP_160907230.1">
    <property type="nucleotide sequence ID" value="NZ_WVHS01000003.1"/>
</dbReference>
<dbReference type="AlphaFoldDB" id="A0A7K1XZI5"/>
<keyword evidence="7" id="KW-1185">Reference proteome</keyword>
<evidence type="ECO:0000259" key="5">
    <source>
        <dbReference type="PROSITE" id="PS51352"/>
    </source>
</evidence>
<reference evidence="6 7" key="1">
    <citation type="submission" date="2019-11" db="EMBL/GenBank/DDBJ databases">
        <title>Pedobacter sp. HMF7056 Genome sequencing and assembly.</title>
        <authorList>
            <person name="Kang H."/>
            <person name="Kim H."/>
            <person name="Joh K."/>
        </authorList>
    </citation>
    <scope>NUCLEOTIDE SEQUENCE [LARGE SCALE GENOMIC DNA]</scope>
    <source>
        <strain evidence="6 7">HMF7056</strain>
    </source>
</reference>
<dbReference type="InterPro" id="IPR050553">
    <property type="entry name" value="Thioredoxin_ResA/DsbE_sf"/>
</dbReference>
<dbReference type="InterPro" id="IPR013740">
    <property type="entry name" value="Redoxin"/>
</dbReference>
<evidence type="ECO:0000256" key="4">
    <source>
        <dbReference type="ARBA" id="ARBA00023284"/>
    </source>
</evidence>
<comment type="subcellular location">
    <subcellularLocation>
        <location evidence="1">Cell envelope</location>
    </subcellularLocation>
</comment>
<organism evidence="6 7">
    <name type="scientific">Hufsiella ginkgonis</name>
    <dbReference type="NCBI Taxonomy" id="2695274"/>
    <lineage>
        <taxon>Bacteria</taxon>
        <taxon>Pseudomonadati</taxon>
        <taxon>Bacteroidota</taxon>
        <taxon>Sphingobacteriia</taxon>
        <taxon>Sphingobacteriales</taxon>
        <taxon>Sphingobacteriaceae</taxon>
        <taxon>Hufsiella</taxon>
    </lineage>
</organism>
<dbReference type="Proteomes" id="UP000451233">
    <property type="component" value="Unassembled WGS sequence"/>
</dbReference>
<dbReference type="Pfam" id="PF08534">
    <property type="entry name" value="Redoxin"/>
    <property type="match status" value="1"/>
</dbReference>
<proteinExistence type="predicted"/>
<feature type="domain" description="Thioredoxin" evidence="5">
    <location>
        <begin position="1"/>
        <end position="134"/>
    </location>
</feature>
<dbReference type="EMBL" id="WVHS01000003">
    <property type="protein sequence ID" value="MXV16218.1"/>
    <property type="molecule type" value="Genomic_DNA"/>
</dbReference>
<dbReference type="PANTHER" id="PTHR42852">
    <property type="entry name" value="THIOL:DISULFIDE INTERCHANGE PROTEIN DSBE"/>
    <property type="match status" value="1"/>
</dbReference>
<dbReference type="PANTHER" id="PTHR42852:SF6">
    <property type="entry name" value="THIOL:DISULFIDE INTERCHANGE PROTEIN DSBE"/>
    <property type="match status" value="1"/>
</dbReference>
<evidence type="ECO:0000256" key="3">
    <source>
        <dbReference type="ARBA" id="ARBA00023157"/>
    </source>
</evidence>
<comment type="caution">
    <text evidence="6">The sequence shown here is derived from an EMBL/GenBank/DDBJ whole genome shotgun (WGS) entry which is preliminary data.</text>
</comment>
<evidence type="ECO:0000313" key="6">
    <source>
        <dbReference type="EMBL" id="MXV16218.1"/>
    </source>
</evidence>
<name>A0A7K1XZI5_9SPHI</name>
<evidence type="ECO:0000313" key="7">
    <source>
        <dbReference type="Proteomes" id="UP000451233"/>
    </source>
</evidence>
<dbReference type="Gene3D" id="3.40.30.10">
    <property type="entry name" value="Glutaredoxin"/>
    <property type="match status" value="1"/>
</dbReference>
<accession>A0A7K1XZI5</accession>
<dbReference type="GO" id="GO:0030313">
    <property type="term" value="C:cell envelope"/>
    <property type="evidence" value="ECO:0007669"/>
    <property type="project" value="UniProtKB-SubCell"/>
</dbReference>
<evidence type="ECO:0000256" key="1">
    <source>
        <dbReference type="ARBA" id="ARBA00004196"/>
    </source>
</evidence>
<gene>
    <name evidence="6" type="ORF">GS398_12960</name>
</gene>
<keyword evidence="4" id="KW-0676">Redox-active center</keyword>
<dbReference type="SUPFAM" id="SSF52833">
    <property type="entry name" value="Thioredoxin-like"/>
    <property type="match status" value="1"/>
</dbReference>
<dbReference type="GO" id="GO:0017004">
    <property type="term" value="P:cytochrome complex assembly"/>
    <property type="evidence" value="ECO:0007669"/>
    <property type="project" value="UniProtKB-KW"/>
</dbReference>
<dbReference type="InterPro" id="IPR036249">
    <property type="entry name" value="Thioredoxin-like_sf"/>
</dbReference>
<keyword evidence="2" id="KW-0201">Cytochrome c-type biogenesis</keyword>